<evidence type="ECO:0008006" key="4">
    <source>
        <dbReference type="Google" id="ProtNLM"/>
    </source>
</evidence>
<dbReference type="Gene3D" id="2.120.10.30">
    <property type="entry name" value="TolB, C-terminal domain"/>
    <property type="match status" value="1"/>
</dbReference>
<keyword evidence="1" id="KW-0812">Transmembrane</keyword>
<keyword evidence="1" id="KW-0472">Membrane</keyword>
<comment type="caution">
    <text evidence="2">The sequence shown here is derived from an EMBL/GenBank/DDBJ whole genome shotgun (WGS) entry which is preliminary data.</text>
</comment>
<proteinExistence type="predicted"/>
<dbReference type="AlphaFoldDB" id="A0A2M8KJQ5"/>
<dbReference type="PANTHER" id="PTHR36842:SF1">
    <property type="entry name" value="PROTEIN TOLB"/>
    <property type="match status" value="1"/>
</dbReference>
<accession>A0A2M8KJQ5</accession>
<evidence type="ECO:0000313" key="2">
    <source>
        <dbReference type="EMBL" id="PJE60145.1"/>
    </source>
</evidence>
<protein>
    <recommendedName>
        <fullName evidence="4">Dipeptidylpeptidase IV N-terminal domain-containing protein</fullName>
    </recommendedName>
</protein>
<organism evidence="2 3">
    <name type="scientific">Candidatus Roizmanbacteria bacterium CG10_big_fil_rev_8_21_14_0_10_36_26</name>
    <dbReference type="NCBI Taxonomy" id="1974851"/>
    <lineage>
        <taxon>Bacteria</taxon>
        <taxon>Candidatus Roizmaniibacteriota</taxon>
    </lineage>
</organism>
<evidence type="ECO:0000256" key="1">
    <source>
        <dbReference type="SAM" id="Phobius"/>
    </source>
</evidence>
<dbReference type="PANTHER" id="PTHR36842">
    <property type="entry name" value="PROTEIN TOLB HOMOLOG"/>
    <property type="match status" value="1"/>
</dbReference>
<feature type="transmembrane region" description="Helical" evidence="1">
    <location>
        <begin position="34"/>
        <end position="56"/>
    </location>
</feature>
<dbReference type="EMBL" id="PFEB01000058">
    <property type="protein sequence ID" value="PJE60145.1"/>
    <property type="molecule type" value="Genomic_DNA"/>
</dbReference>
<gene>
    <name evidence="2" type="ORF">COU86_05925</name>
</gene>
<dbReference type="InterPro" id="IPR011042">
    <property type="entry name" value="6-blade_b-propeller_TolB-like"/>
</dbReference>
<name>A0A2M8KJQ5_9BACT</name>
<evidence type="ECO:0000313" key="3">
    <source>
        <dbReference type="Proteomes" id="UP000231434"/>
    </source>
</evidence>
<keyword evidence="1" id="KW-1133">Transmembrane helix</keyword>
<sequence>MEYQVNVGDQNTQQIGQNPVNQPTIIQEKPRVNYWMIFIVIVIIAVTVLAGVVYFFKTNQSSSSITPEKNSLKEKTIVAIQPSNKGTTFYTFNPVSKDKNVFLRLGRNIVVNEAGVSSDGKKIYYIPSESLQMPGKVTIVDIEKSNKEIDFAKSNLWTLSNPGILVGGLENDCFWSPDSNKLACLLIERESVNGAGTGRAKVSVFDFSSGNVSDVLTSDQITPPQRARVFTKLAGWIGNNKLLVVQTKNSLGQDIEPADFYFVDISAKNLVKEFSYRYDSGFKIAITPNGKQIFFESFSRINEDIFIKYDLDTKQETVLASTKDVLGTTHPVISEDGSKTVYTTYVFLKSVEEMSRLRPEELKGSGQSEIHIYDLLTNKEKTVRLNEAIGFVETLFADGKTFILNKTPDGSVVYDSESQVVDKMEGQFIGFGFF</sequence>
<reference evidence="3" key="1">
    <citation type="submission" date="2017-09" db="EMBL/GenBank/DDBJ databases">
        <title>Depth-based differentiation of microbial function through sediment-hosted aquifers and enrichment of novel symbionts in the deep terrestrial subsurface.</title>
        <authorList>
            <person name="Probst A.J."/>
            <person name="Ladd B."/>
            <person name="Jarett J.K."/>
            <person name="Geller-Mcgrath D.E."/>
            <person name="Sieber C.M.K."/>
            <person name="Emerson J.B."/>
            <person name="Anantharaman K."/>
            <person name="Thomas B.C."/>
            <person name="Malmstrom R."/>
            <person name="Stieglmeier M."/>
            <person name="Klingl A."/>
            <person name="Woyke T."/>
            <person name="Ryan C.M."/>
            <person name="Banfield J.F."/>
        </authorList>
    </citation>
    <scope>NUCLEOTIDE SEQUENCE [LARGE SCALE GENOMIC DNA]</scope>
</reference>
<dbReference type="Proteomes" id="UP000231434">
    <property type="component" value="Unassembled WGS sequence"/>
</dbReference>
<dbReference type="SUPFAM" id="SSF82171">
    <property type="entry name" value="DPP6 N-terminal domain-like"/>
    <property type="match status" value="1"/>
</dbReference>